<dbReference type="Proteomes" id="UP000255050">
    <property type="component" value="Unassembled WGS sequence"/>
</dbReference>
<comment type="caution">
    <text evidence="1">The sequence shown here is derived from an EMBL/GenBank/DDBJ whole genome shotgun (WGS) entry which is preliminary data.</text>
</comment>
<evidence type="ECO:0000313" key="2">
    <source>
        <dbReference type="Proteomes" id="UP000255050"/>
    </source>
</evidence>
<gene>
    <name evidence="1" type="ORF">NCTC11694_01696</name>
</gene>
<dbReference type="AlphaFoldDB" id="A0A7H4LWL3"/>
<sequence length="37" mass="4277">MITLWGRNNSTNVKKCAGCWKNSTSRISKFWQAWSSV</sequence>
<evidence type="ECO:0000313" key="1">
    <source>
        <dbReference type="EMBL" id="STR40539.1"/>
    </source>
</evidence>
<accession>A0A7H4LWL3</accession>
<proteinExistence type="predicted"/>
<reference evidence="1 2" key="1">
    <citation type="submission" date="2018-06" db="EMBL/GenBank/DDBJ databases">
        <authorList>
            <consortium name="Pathogen Informatics"/>
            <person name="Doyle S."/>
        </authorList>
    </citation>
    <scope>NUCLEOTIDE SEQUENCE [LARGE SCALE GENOMIC DNA]</scope>
    <source>
        <strain evidence="1 2">NCTC11694</strain>
    </source>
</reference>
<name>A0A7H4LWL3_9ENTR</name>
<dbReference type="EMBL" id="UGJR01000002">
    <property type="protein sequence ID" value="STR40539.1"/>
    <property type="molecule type" value="Genomic_DNA"/>
</dbReference>
<organism evidence="1 2">
    <name type="scientific">Klebsiella michiganensis</name>
    <dbReference type="NCBI Taxonomy" id="1134687"/>
    <lineage>
        <taxon>Bacteria</taxon>
        <taxon>Pseudomonadati</taxon>
        <taxon>Pseudomonadota</taxon>
        <taxon>Gammaproteobacteria</taxon>
        <taxon>Enterobacterales</taxon>
        <taxon>Enterobacteriaceae</taxon>
        <taxon>Klebsiella/Raoultella group</taxon>
        <taxon>Klebsiella</taxon>
    </lineage>
</organism>
<protein>
    <submittedName>
        <fullName evidence="1">Uncharacterized protein</fullName>
    </submittedName>
</protein>